<dbReference type="Proteomes" id="UP000789901">
    <property type="component" value="Unassembled WGS sequence"/>
</dbReference>
<feature type="non-terminal residue" evidence="1">
    <location>
        <position position="1"/>
    </location>
</feature>
<evidence type="ECO:0000313" key="2">
    <source>
        <dbReference type="Proteomes" id="UP000789901"/>
    </source>
</evidence>
<proteinExistence type="predicted"/>
<comment type="caution">
    <text evidence="1">The sequence shown here is derived from an EMBL/GenBank/DDBJ whole genome shotgun (WGS) entry which is preliminary data.</text>
</comment>
<reference evidence="1 2" key="1">
    <citation type="submission" date="2021-06" db="EMBL/GenBank/DDBJ databases">
        <authorList>
            <person name="Kallberg Y."/>
            <person name="Tangrot J."/>
            <person name="Rosling A."/>
        </authorList>
    </citation>
    <scope>NUCLEOTIDE SEQUENCE [LARGE SCALE GENOMIC DNA]</scope>
    <source>
        <strain evidence="1 2">120-4 pot B 10/14</strain>
    </source>
</reference>
<evidence type="ECO:0000313" key="1">
    <source>
        <dbReference type="EMBL" id="CAG8831337.1"/>
    </source>
</evidence>
<name>A0ABN7WHA0_GIGMA</name>
<dbReference type="EMBL" id="CAJVQB010043668">
    <property type="protein sequence ID" value="CAG8831337.1"/>
    <property type="molecule type" value="Genomic_DNA"/>
</dbReference>
<organism evidence="1 2">
    <name type="scientific">Gigaspora margarita</name>
    <dbReference type="NCBI Taxonomy" id="4874"/>
    <lineage>
        <taxon>Eukaryota</taxon>
        <taxon>Fungi</taxon>
        <taxon>Fungi incertae sedis</taxon>
        <taxon>Mucoromycota</taxon>
        <taxon>Glomeromycotina</taxon>
        <taxon>Glomeromycetes</taxon>
        <taxon>Diversisporales</taxon>
        <taxon>Gigasporaceae</taxon>
        <taxon>Gigaspora</taxon>
    </lineage>
</organism>
<gene>
    <name evidence="1" type="ORF">GMARGA_LOCUS30632</name>
</gene>
<sequence length="193" mass="22639">LIVFDADNNPLLNYPSNTMHHHHKVSIMYCFVHYRGRETSRKQYQLCAIEYWENKKILDNTISSYFSSGGTRGELNMLRLHIDRLKSNFSFAHPSGGFFPVIYGYCSFFEKNSQQNFDWNQLAQDITKDAKSVTNRSTFIQEIQRLLQQNDNTNTNIINMILTKLNIKFNENETDLEKLKKILKISTDITNIK</sequence>
<keyword evidence="2" id="KW-1185">Reference proteome</keyword>
<protein>
    <submittedName>
        <fullName evidence="1">41807_t:CDS:1</fullName>
    </submittedName>
</protein>
<accession>A0ABN7WHA0</accession>